<feature type="transmembrane region" description="Helical" evidence="1">
    <location>
        <begin position="21"/>
        <end position="44"/>
    </location>
</feature>
<protein>
    <submittedName>
        <fullName evidence="2">Sporulation protein YunB</fullName>
    </submittedName>
</protein>
<evidence type="ECO:0000256" key="1">
    <source>
        <dbReference type="SAM" id="Phobius"/>
    </source>
</evidence>
<organism evidence="2 3">
    <name type="scientific">Jeotgalibacillus proteolyticus</name>
    <dbReference type="NCBI Taxonomy" id="2082395"/>
    <lineage>
        <taxon>Bacteria</taxon>
        <taxon>Bacillati</taxon>
        <taxon>Bacillota</taxon>
        <taxon>Bacilli</taxon>
        <taxon>Bacillales</taxon>
        <taxon>Caryophanaceae</taxon>
        <taxon>Jeotgalibacillus</taxon>
    </lineage>
</organism>
<dbReference type="AlphaFoldDB" id="A0A2S5GAS1"/>
<dbReference type="Pfam" id="PF09560">
    <property type="entry name" value="Spore_YunB"/>
    <property type="match status" value="1"/>
</dbReference>
<dbReference type="InterPro" id="IPR014197">
    <property type="entry name" value="Sporulation_prot_YunB"/>
</dbReference>
<keyword evidence="3" id="KW-1185">Reference proteome</keyword>
<gene>
    <name evidence="2" type="primary">yunB</name>
    <name evidence="2" type="ORF">C4B60_10925</name>
</gene>
<keyword evidence="1" id="KW-0472">Membrane</keyword>
<evidence type="ECO:0000313" key="2">
    <source>
        <dbReference type="EMBL" id="PPA70096.1"/>
    </source>
</evidence>
<dbReference type="NCBIfam" id="TIGR02832">
    <property type="entry name" value="spo_yunB"/>
    <property type="match status" value="1"/>
</dbReference>
<dbReference type="OrthoDB" id="1649278at2"/>
<dbReference type="Proteomes" id="UP000239047">
    <property type="component" value="Unassembled WGS sequence"/>
</dbReference>
<reference evidence="2 3" key="1">
    <citation type="submission" date="2018-02" db="EMBL/GenBank/DDBJ databases">
        <title>Jeotgalibacillus proteolyticum sp. nov. a protease producing bacterium isolated from ocean sediments of Laizhou Bay.</title>
        <authorList>
            <person name="Li Y."/>
        </authorList>
    </citation>
    <scope>NUCLEOTIDE SEQUENCE [LARGE SCALE GENOMIC DNA]</scope>
    <source>
        <strain evidence="2 3">22-7</strain>
    </source>
</reference>
<dbReference type="PIRSF" id="PIRSF021383">
    <property type="entry name" value="YunB"/>
    <property type="match status" value="1"/>
</dbReference>
<name>A0A2S5GAS1_9BACL</name>
<evidence type="ECO:0000313" key="3">
    <source>
        <dbReference type="Proteomes" id="UP000239047"/>
    </source>
</evidence>
<comment type="caution">
    <text evidence="2">The sequence shown here is derived from an EMBL/GenBank/DDBJ whole genome shotgun (WGS) entry which is preliminary data.</text>
</comment>
<accession>A0A2S5GAS1</accession>
<keyword evidence="1" id="KW-1133">Transmembrane helix</keyword>
<sequence length="260" mass="28953">MKRRRAFFVKWRPRNTFRPIPIRYVWLLSMILFIGFTSLGLLMINTGIKPTLMIYAESQTKKIGALVISKAVNREVANIMDINEIIENVPTDSAEMVTTQFNTEIINRVQTETTQLVQAHLRAIERGDTSILRSLTDLNIEIEESGEMEGIVYTVPLGQATNNALLGNLGPRIPIRFHAVGDVTSNIKSVISEFGINNAFVQINIHLVVNVQIIVPFATKVTTIEQDIPVAMGMIRGQVPEIYNVGEGMSPSLEVPLPTP</sequence>
<dbReference type="EMBL" id="PREZ01000004">
    <property type="protein sequence ID" value="PPA70096.1"/>
    <property type="molecule type" value="Genomic_DNA"/>
</dbReference>
<keyword evidence="1" id="KW-0812">Transmembrane</keyword>
<proteinExistence type="predicted"/>